<feature type="binding site" evidence="7">
    <location>
        <position position="156"/>
    </location>
    <ligand>
        <name>substrate</name>
    </ligand>
</feature>
<evidence type="ECO:0000256" key="5">
    <source>
        <dbReference type="ARBA" id="ARBA00022691"/>
    </source>
</evidence>
<evidence type="ECO:0000313" key="8">
    <source>
        <dbReference type="EMBL" id="PJA47072.1"/>
    </source>
</evidence>
<evidence type="ECO:0000256" key="1">
    <source>
        <dbReference type="ARBA" id="ARBA00000142"/>
    </source>
</evidence>
<organism evidence="8 9">
    <name type="scientific">Candidatus Uhrbacteria bacterium CG_4_9_14_3_um_filter_41_35</name>
    <dbReference type="NCBI Taxonomy" id="1975034"/>
    <lineage>
        <taxon>Bacteria</taxon>
        <taxon>Candidatus Uhriibacteriota</taxon>
    </lineage>
</organism>
<comment type="caution">
    <text evidence="8">The sequence shown here is derived from an EMBL/GenBank/DDBJ whole genome shotgun (WGS) entry which is preliminary data.</text>
</comment>
<protein>
    <recommendedName>
        <fullName evidence="7">tRNA (guanine-N(7)-)-methyltransferase</fullName>
        <ecNumber evidence="7">2.1.1.33</ecNumber>
    </recommendedName>
    <alternativeName>
        <fullName evidence="7">tRNA (guanine(46)-N(7))-methyltransferase</fullName>
    </alternativeName>
    <alternativeName>
        <fullName evidence="7">tRNA(m7G46)-methyltransferase</fullName>
    </alternativeName>
</protein>
<evidence type="ECO:0000313" key="9">
    <source>
        <dbReference type="Proteomes" id="UP000231263"/>
    </source>
</evidence>
<evidence type="ECO:0000256" key="7">
    <source>
        <dbReference type="HAMAP-Rule" id="MF_01057"/>
    </source>
</evidence>
<evidence type="ECO:0000256" key="4">
    <source>
        <dbReference type="ARBA" id="ARBA00022679"/>
    </source>
</evidence>
<name>A0A2M7XGT8_9BACT</name>
<reference evidence="9" key="1">
    <citation type="submission" date="2017-09" db="EMBL/GenBank/DDBJ databases">
        <title>Depth-based differentiation of microbial function through sediment-hosted aquifers and enrichment of novel symbionts in the deep terrestrial subsurface.</title>
        <authorList>
            <person name="Probst A.J."/>
            <person name="Ladd B."/>
            <person name="Jarett J.K."/>
            <person name="Geller-Mcgrath D.E."/>
            <person name="Sieber C.M.K."/>
            <person name="Emerson J.B."/>
            <person name="Anantharaman K."/>
            <person name="Thomas B.C."/>
            <person name="Malmstrom R."/>
            <person name="Stieglmeier M."/>
            <person name="Klingl A."/>
            <person name="Woyke T."/>
            <person name="Ryan C.M."/>
            <person name="Banfield J.F."/>
        </authorList>
    </citation>
    <scope>NUCLEOTIDE SEQUENCE [LARGE SCALE GENOMIC DNA]</scope>
</reference>
<evidence type="ECO:0000256" key="2">
    <source>
        <dbReference type="ARBA" id="ARBA00003015"/>
    </source>
</evidence>
<keyword evidence="5 7" id="KW-0949">S-adenosyl-L-methionine</keyword>
<dbReference type="InterPro" id="IPR029063">
    <property type="entry name" value="SAM-dependent_MTases_sf"/>
</dbReference>
<dbReference type="NCBIfam" id="TIGR00091">
    <property type="entry name" value="tRNA (guanosine(46)-N7)-methyltransferase TrmB"/>
    <property type="match status" value="1"/>
</dbReference>
<dbReference type="Pfam" id="PF02390">
    <property type="entry name" value="Methyltransf_4"/>
    <property type="match status" value="1"/>
</dbReference>
<dbReference type="SUPFAM" id="SSF53335">
    <property type="entry name" value="S-adenosyl-L-methionine-dependent methyltransferases"/>
    <property type="match status" value="1"/>
</dbReference>
<dbReference type="Proteomes" id="UP000231263">
    <property type="component" value="Unassembled WGS sequence"/>
</dbReference>
<dbReference type="InterPro" id="IPR055361">
    <property type="entry name" value="tRNA_methyltr_TrmB_bact"/>
</dbReference>
<gene>
    <name evidence="7" type="primary">trmB</name>
    <name evidence="8" type="ORF">CO173_00205</name>
</gene>
<feature type="binding site" evidence="7">
    <location>
        <position position="46"/>
    </location>
    <ligand>
        <name>S-adenosyl-L-methionine</name>
        <dbReference type="ChEBI" id="CHEBI:59789"/>
    </ligand>
</feature>
<feature type="binding site" evidence="7">
    <location>
        <begin position="197"/>
        <end position="200"/>
    </location>
    <ligand>
        <name>substrate</name>
    </ligand>
</feature>
<proteinExistence type="inferred from homology"/>
<comment type="catalytic activity">
    <reaction evidence="1 7">
        <text>guanosine(46) in tRNA + S-adenosyl-L-methionine = N(7)-methylguanosine(46) in tRNA + S-adenosyl-L-homocysteine</text>
        <dbReference type="Rhea" id="RHEA:42708"/>
        <dbReference type="Rhea" id="RHEA-COMP:10188"/>
        <dbReference type="Rhea" id="RHEA-COMP:10189"/>
        <dbReference type="ChEBI" id="CHEBI:57856"/>
        <dbReference type="ChEBI" id="CHEBI:59789"/>
        <dbReference type="ChEBI" id="CHEBI:74269"/>
        <dbReference type="ChEBI" id="CHEBI:74480"/>
        <dbReference type="EC" id="2.1.1.33"/>
    </reaction>
</comment>
<dbReference type="AlphaFoldDB" id="A0A2M7XGT8"/>
<dbReference type="GO" id="GO:0043527">
    <property type="term" value="C:tRNA methyltransferase complex"/>
    <property type="evidence" value="ECO:0007669"/>
    <property type="project" value="TreeGrafter"/>
</dbReference>
<keyword evidence="3 7" id="KW-0489">Methyltransferase</keyword>
<dbReference type="PANTHER" id="PTHR23417">
    <property type="entry name" value="3-DEOXY-D-MANNO-OCTULOSONIC-ACID TRANSFERASE/TRNA GUANINE-N 7 - -METHYLTRANSFERASE"/>
    <property type="match status" value="1"/>
</dbReference>
<dbReference type="CDD" id="cd02440">
    <property type="entry name" value="AdoMet_MTases"/>
    <property type="match status" value="1"/>
</dbReference>
<dbReference type="EC" id="2.1.1.33" evidence="7"/>
<dbReference type="InterPro" id="IPR003358">
    <property type="entry name" value="tRNA_(Gua-N-7)_MeTrfase_Trmb"/>
</dbReference>
<dbReference type="PROSITE" id="PS51625">
    <property type="entry name" value="SAM_MT_TRMB"/>
    <property type="match status" value="1"/>
</dbReference>
<keyword evidence="4 7" id="KW-0808">Transferase</keyword>
<comment type="caution">
    <text evidence="7">Lacks conserved residue(s) required for the propagation of feature annotation.</text>
</comment>
<dbReference type="GO" id="GO:0008176">
    <property type="term" value="F:tRNA (guanine(46)-N7)-methyltransferase activity"/>
    <property type="evidence" value="ECO:0007669"/>
    <property type="project" value="UniProtKB-UniRule"/>
</dbReference>
<feature type="binding site" evidence="7">
    <location>
        <position position="71"/>
    </location>
    <ligand>
        <name>S-adenosyl-L-methionine</name>
        <dbReference type="ChEBI" id="CHEBI:59789"/>
    </ligand>
</feature>
<dbReference type="UniPathway" id="UPA00989"/>
<evidence type="ECO:0000256" key="6">
    <source>
        <dbReference type="ARBA" id="ARBA00022694"/>
    </source>
</evidence>
<feature type="binding site" evidence="7">
    <location>
        <position position="124"/>
    </location>
    <ligand>
        <name>substrate</name>
    </ligand>
</feature>
<dbReference type="Gene3D" id="3.40.50.150">
    <property type="entry name" value="Vaccinia Virus protein VP39"/>
    <property type="match status" value="1"/>
</dbReference>
<comment type="pathway">
    <text evidence="7">tRNA modification; N(7)-methylguanine-tRNA biosynthesis.</text>
</comment>
<dbReference type="NCBIfam" id="NF001080">
    <property type="entry name" value="PRK00121.2-2"/>
    <property type="match status" value="1"/>
</dbReference>
<dbReference type="PANTHER" id="PTHR23417:SF14">
    <property type="entry name" value="PENTACOTRIPEPTIDE-REPEAT REGION OF PRORP DOMAIN-CONTAINING PROTEIN"/>
    <property type="match status" value="1"/>
</dbReference>
<accession>A0A2M7XGT8</accession>
<keyword evidence="6 7" id="KW-0819">tRNA processing</keyword>
<dbReference type="EMBL" id="PFWT01000002">
    <property type="protein sequence ID" value="PJA47072.1"/>
    <property type="molecule type" value="Genomic_DNA"/>
</dbReference>
<comment type="similarity">
    <text evidence="7">Belongs to the class I-like SAM-binding methyltransferase superfamily. TrmB family.</text>
</comment>
<comment type="function">
    <text evidence="2 7">Catalyzes the formation of N(7)-methylguanine at position 46 (m7G46) in tRNA.</text>
</comment>
<sequence length="219" mass="25800">MRKKLLRFAVNEGRKNLIEKTKPLYHEIRGRWNELYFKNNNPLVLEIGAGRGEYTVGLAREFKDKNFIAVDLKGDRLWHGSGIATEENLTNAAFLRARIELIENLFAENEVSEIWVTFPGPRPKKTQANRRLTNQKFLNIYKGLIKPGGIVHLKTDSNFVFNYTLETLDERKDIQNLEFTTDLYNSKFLPDHHEIQTRFEKMFMAKGEKIKYLRFKFNK</sequence>
<dbReference type="HAMAP" id="MF_01057">
    <property type="entry name" value="tRNA_methyltr_TrmB"/>
    <property type="match status" value="1"/>
</dbReference>
<evidence type="ECO:0000256" key="3">
    <source>
        <dbReference type="ARBA" id="ARBA00022603"/>
    </source>
</evidence>